<dbReference type="EMBL" id="JAHRIN010051675">
    <property type="protein sequence ID" value="MEQ2209687.1"/>
    <property type="molecule type" value="Genomic_DNA"/>
</dbReference>
<dbReference type="PANTHER" id="PTHR45080">
    <property type="entry name" value="CONTACTIN 5"/>
    <property type="match status" value="1"/>
</dbReference>
<dbReference type="Gene3D" id="2.60.40.10">
    <property type="entry name" value="Immunoglobulins"/>
    <property type="match status" value="1"/>
</dbReference>
<evidence type="ECO:0000256" key="4">
    <source>
        <dbReference type="SAM" id="Phobius"/>
    </source>
</evidence>
<feature type="region of interest" description="Disordered" evidence="3">
    <location>
        <begin position="309"/>
        <end position="330"/>
    </location>
</feature>
<gene>
    <name evidence="6" type="ORF">XENOCAPTIV_002587</name>
</gene>
<dbReference type="PANTHER" id="PTHR45080:SF8">
    <property type="entry name" value="IG-LIKE DOMAIN-CONTAINING PROTEIN"/>
    <property type="match status" value="1"/>
</dbReference>
<dbReference type="InterPro" id="IPR036179">
    <property type="entry name" value="Ig-like_dom_sf"/>
</dbReference>
<dbReference type="SMART" id="SM00408">
    <property type="entry name" value="IGc2"/>
    <property type="match status" value="1"/>
</dbReference>
<reference evidence="6 7" key="1">
    <citation type="submission" date="2021-06" db="EMBL/GenBank/DDBJ databases">
        <authorList>
            <person name="Palmer J.M."/>
        </authorList>
    </citation>
    <scope>NUCLEOTIDE SEQUENCE [LARGE SCALE GENOMIC DNA]</scope>
    <source>
        <strain evidence="6 7">XC_2019</strain>
        <tissue evidence="6">Muscle</tissue>
    </source>
</reference>
<evidence type="ECO:0000256" key="3">
    <source>
        <dbReference type="SAM" id="MobiDB-lite"/>
    </source>
</evidence>
<proteinExistence type="predicted"/>
<dbReference type="InterPro" id="IPR007110">
    <property type="entry name" value="Ig-like_dom"/>
</dbReference>
<evidence type="ECO:0000313" key="6">
    <source>
        <dbReference type="EMBL" id="MEQ2209687.1"/>
    </source>
</evidence>
<sequence length="330" mass="35887">MTSESCSFVAFLRTVFLPGSIETPHLAQEMEDRSVAVGDTVALQCKALGSPTPRITWLHNDQPLQPSDRHYFTPGNQLLVIRSASMEDTGRYTCLMSNTLGTERAHSQLVVTQRRSVCVSPAGLSTVTIGIIVIAVVTSIVATSLVWVCIIYQTRKKSEECSVTNTGFDGAVMCTDCMETGNSYGDADYLTHGYGLARGGEYQQQQLAPPRYSQCNLGEQRDPGSHLAAPLCNGTPHGIRKDMQGSTYPENHNTIERSQNNRKASRVGHTLVGCPSQDDSFHEPVKLAGGTNYGRLDTDCEPELRQTLLPNGHGLRASQNENAPLGRSSD</sequence>
<dbReference type="SMART" id="SM00409">
    <property type="entry name" value="IG"/>
    <property type="match status" value="1"/>
</dbReference>
<keyword evidence="7" id="KW-1185">Reference proteome</keyword>
<evidence type="ECO:0000313" key="7">
    <source>
        <dbReference type="Proteomes" id="UP001434883"/>
    </source>
</evidence>
<feature type="domain" description="Ig-like" evidence="5">
    <location>
        <begin position="24"/>
        <end position="112"/>
    </location>
</feature>
<dbReference type="SUPFAM" id="SSF48726">
    <property type="entry name" value="Immunoglobulin"/>
    <property type="match status" value="1"/>
</dbReference>
<organism evidence="6 7">
    <name type="scientific">Xenoophorus captivus</name>
    <dbReference type="NCBI Taxonomy" id="1517983"/>
    <lineage>
        <taxon>Eukaryota</taxon>
        <taxon>Metazoa</taxon>
        <taxon>Chordata</taxon>
        <taxon>Craniata</taxon>
        <taxon>Vertebrata</taxon>
        <taxon>Euteleostomi</taxon>
        <taxon>Actinopterygii</taxon>
        <taxon>Neopterygii</taxon>
        <taxon>Teleostei</taxon>
        <taxon>Neoteleostei</taxon>
        <taxon>Acanthomorphata</taxon>
        <taxon>Ovalentaria</taxon>
        <taxon>Atherinomorphae</taxon>
        <taxon>Cyprinodontiformes</taxon>
        <taxon>Goodeidae</taxon>
        <taxon>Xenoophorus</taxon>
    </lineage>
</organism>
<keyword evidence="4" id="KW-0472">Membrane</keyword>
<dbReference type="InterPro" id="IPR003598">
    <property type="entry name" value="Ig_sub2"/>
</dbReference>
<dbReference type="InterPro" id="IPR013098">
    <property type="entry name" value="Ig_I-set"/>
</dbReference>
<keyword evidence="2" id="KW-1015">Disulfide bond</keyword>
<protein>
    <recommendedName>
        <fullName evidence="5">Ig-like domain-containing protein</fullName>
    </recommendedName>
</protein>
<keyword evidence="4" id="KW-0812">Transmembrane</keyword>
<keyword evidence="1" id="KW-0732">Signal</keyword>
<evidence type="ECO:0000256" key="2">
    <source>
        <dbReference type="ARBA" id="ARBA00023157"/>
    </source>
</evidence>
<evidence type="ECO:0000256" key="1">
    <source>
        <dbReference type="ARBA" id="ARBA00022729"/>
    </source>
</evidence>
<evidence type="ECO:0000259" key="5">
    <source>
        <dbReference type="PROSITE" id="PS50835"/>
    </source>
</evidence>
<dbReference type="InterPro" id="IPR013783">
    <property type="entry name" value="Ig-like_fold"/>
</dbReference>
<feature type="transmembrane region" description="Helical" evidence="4">
    <location>
        <begin position="127"/>
        <end position="152"/>
    </location>
</feature>
<accession>A0ABV0RNA5</accession>
<name>A0ABV0RNA5_9TELE</name>
<dbReference type="InterPro" id="IPR050958">
    <property type="entry name" value="Cell_Adh-Cytoskel_Orgn"/>
</dbReference>
<dbReference type="Proteomes" id="UP001434883">
    <property type="component" value="Unassembled WGS sequence"/>
</dbReference>
<comment type="caution">
    <text evidence="6">The sequence shown here is derived from an EMBL/GenBank/DDBJ whole genome shotgun (WGS) entry which is preliminary data.</text>
</comment>
<dbReference type="InterPro" id="IPR003599">
    <property type="entry name" value="Ig_sub"/>
</dbReference>
<keyword evidence="4" id="KW-1133">Transmembrane helix</keyword>
<dbReference type="Pfam" id="PF07679">
    <property type="entry name" value="I-set"/>
    <property type="match status" value="1"/>
</dbReference>
<dbReference type="PROSITE" id="PS50835">
    <property type="entry name" value="IG_LIKE"/>
    <property type="match status" value="1"/>
</dbReference>